<sequence>MEEDTDTSSCSTSTTTKDNTTDATAAPSLPESTHEPPVAVTTVQYSTTTISTVPTQLSQTTIKDSLASVEVEGMDTEHDTTTDLSFEIRLLAFV</sequence>
<dbReference type="Proteomes" id="UP001286313">
    <property type="component" value="Unassembled WGS sequence"/>
</dbReference>
<evidence type="ECO:0000256" key="1">
    <source>
        <dbReference type="SAM" id="MobiDB-lite"/>
    </source>
</evidence>
<dbReference type="EMBL" id="JAWQEG010000380">
    <property type="protein sequence ID" value="KAK3890926.1"/>
    <property type="molecule type" value="Genomic_DNA"/>
</dbReference>
<evidence type="ECO:0000313" key="2">
    <source>
        <dbReference type="EMBL" id="KAK3890926.1"/>
    </source>
</evidence>
<comment type="caution">
    <text evidence="2">The sequence shown here is derived from an EMBL/GenBank/DDBJ whole genome shotgun (WGS) entry which is preliminary data.</text>
</comment>
<evidence type="ECO:0000313" key="3">
    <source>
        <dbReference type="Proteomes" id="UP001286313"/>
    </source>
</evidence>
<protein>
    <submittedName>
        <fullName evidence="2">Uncharacterized protein</fullName>
    </submittedName>
</protein>
<keyword evidence="3" id="KW-1185">Reference proteome</keyword>
<organism evidence="2 3">
    <name type="scientific">Petrolisthes cinctipes</name>
    <name type="common">Flat porcelain crab</name>
    <dbReference type="NCBI Taxonomy" id="88211"/>
    <lineage>
        <taxon>Eukaryota</taxon>
        <taxon>Metazoa</taxon>
        <taxon>Ecdysozoa</taxon>
        <taxon>Arthropoda</taxon>
        <taxon>Crustacea</taxon>
        <taxon>Multicrustacea</taxon>
        <taxon>Malacostraca</taxon>
        <taxon>Eumalacostraca</taxon>
        <taxon>Eucarida</taxon>
        <taxon>Decapoda</taxon>
        <taxon>Pleocyemata</taxon>
        <taxon>Anomura</taxon>
        <taxon>Galatheoidea</taxon>
        <taxon>Porcellanidae</taxon>
        <taxon>Petrolisthes</taxon>
    </lineage>
</organism>
<name>A0AAE1GFP2_PETCI</name>
<gene>
    <name evidence="2" type="ORF">Pcinc_005093</name>
</gene>
<accession>A0AAE1GFP2</accession>
<proteinExistence type="predicted"/>
<feature type="region of interest" description="Disordered" evidence="1">
    <location>
        <begin position="1"/>
        <end position="37"/>
    </location>
</feature>
<reference evidence="2" key="1">
    <citation type="submission" date="2023-10" db="EMBL/GenBank/DDBJ databases">
        <title>Genome assemblies of two species of porcelain crab, Petrolisthes cinctipes and Petrolisthes manimaculis (Anomura: Porcellanidae).</title>
        <authorList>
            <person name="Angst P."/>
        </authorList>
    </citation>
    <scope>NUCLEOTIDE SEQUENCE</scope>
    <source>
        <strain evidence="2">PB745_01</strain>
        <tissue evidence="2">Gill</tissue>
    </source>
</reference>
<feature type="compositionally biased region" description="Low complexity" evidence="1">
    <location>
        <begin position="7"/>
        <end position="26"/>
    </location>
</feature>
<dbReference type="AlphaFoldDB" id="A0AAE1GFP2"/>